<dbReference type="HOGENOM" id="CLU_163886_0_0_6"/>
<comment type="similarity">
    <text evidence="1">Belongs to the UPF0339 family. Duplicated subfamily.</text>
</comment>
<feature type="domain" description="DUF1508" evidence="2">
    <location>
        <begin position="63"/>
        <end position="109"/>
    </location>
</feature>
<dbReference type="AlphaFoldDB" id="C7R652"/>
<evidence type="ECO:0000313" key="3">
    <source>
        <dbReference type="EMBL" id="ACV25483.1"/>
    </source>
</evidence>
<sequence length="111" mass="12470">MKGKYEIFQSTANNEYYFRLKASNGEPILASEGYTAKSSCQGGIESVKKNSPDDNNYARKDSKNNQYYFVLKAQNHEPIGHSEMYTTKASRDNGIESVKRFGPDADVVDLT</sequence>
<dbReference type="Pfam" id="PF07411">
    <property type="entry name" value="DUF1508"/>
    <property type="match status" value="2"/>
</dbReference>
<feature type="domain" description="DUF1508" evidence="2">
    <location>
        <begin position="13"/>
        <end position="57"/>
    </location>
</feature>
<dbReference type="EMBL" id="CP001707">
    <property type="protein sequence ID" value="ACV25483.1"/>
    <property type="molecule type" value="Genomic_DNA"/>
</dbReference>
<organism evidence="3 4">
    <name type="scientific">Kangiella koreensis (strain DSM 16069 / JCM 12317 / KCTC 12182 / SW-125)</name>
    <dbReference type="NCBI Taxonomy" id="523791"/>
    <lineage>
        <taxon>Bacteria</taxon>
        <taxon>Pseudomonadati</taxon>
        <taxon>Pseudomonadota</taxon>
        <taxon>Gammaproteobacteria</taxon>
        <taxon>Kangiellales</taxon>
        <taxon>Kangiellaceae</taxon>
        <taxon>Kangiella</taxon>
    </lineage>
</organism>
<dbReference type="PANTHER" id="PTHR40606">
    <property type="match status" value="1"/>
</dbReference>
<dbReference type="InterPro" id="IPR036913">
    <property type="entry name" value="YegP-like_sf"/>
</dbReference>
<dbReference type="PANTHER" id="PTHR40606:SF1">
    <property type="entry name" value="UPF0339 PROTEIN YEGP"/>
    <property type="match status" value="1"/>
</dbReference>
<protein>
    <recommendedName>
        <fullName evidence="2">DUF1508 domain-containing protein</fullName>
    </recommendedName>
</protein>
<gene>
    <name evidence="3" type="ordered locus">Kkor_0061</name>
</gene>
<evidence type="ECO:0000259" key="2">
    <source>
        <dbReference type="Pfam" id="PF07411"/>
    </source>
</evidence>
<keyword evidence="4" id="KW-1185">Reference proteome</keyword>
<dbReference type="InterPro" id="IPR010879">
    <property type="entry name" value="DUF1508"/>
</dbReference>
<evidence type="ECO:0000313" key="4">
    <source>
        <dbReference type="Proteomes" id="UP000001231"/>
    </source>
</evidence>
<dbReference type="RefSeq" id="WP_012799998.1">
    <property type="nucleotide sequence ID" value="NC_013166.1"/>
</dbReference>
<dbReference type="InParanoid" id="C7R652"/>
<accession>C7R652</accession>
<proteinExistence type="inferred from homology"/>
<name>C7R652_KANKD</name>
<dbReference type="Gene3D" id="2.30.29.80">
    <property type="match status" value="1"/>
</dbReference>
<dbReference type="OrthoDB" id="9802792at2"/>
<dbReference type="STRING" id="523791.Kkor_0061"/>
<dbReference type="KEGG" id="kko:Kkor_0061"/>
<dbReference type="SUPFAM" id="SSF160113">
    <property type="entry name" value="YegP-like"/>
    <property type="match status" value="2"/>
</dbReference>
<reference evidence="3 4" key="1">
    <citation type="journal article" date="2009" name="Stand. Genomic Sci.">
        <title>Complete genome sequence of Kangiella koreensis type strain (SW-125).</title>
        <authorList>
            <person name="Han C."/>
            <person name="Sikorski J."/>
            <person name="Lapidus A."/>
            <person name="Nolan M."/>
            <person name="Glavina Del Rio T."/>
            <person name="Tice H."/>
            <person name="Cheng J.F."/>
            <person name="Lucas S."/>
            <person name="Chen F."/>
            <person name="Copeland A."/>
            <person name="Ivanova N."/>
            <person name="Mavromatis K."/>
            <person name="Ovchinnikova G."/>
            <person name="Pati A."/>
            <person name="Bruce D."/>
            <person name="Goodwin L."/>
            <person name="Pitluck S."/>
            <person name="Chen A."/>
            <person name="Palaniappan K."/>
            <person name="Land M."/>
            <person name="Hauser L."/>
            <person name="Chang Y.J."/>
            <person name="Jeffries C.D."/>
            <person name="Chain P."/>
            <person name="Saunders E."/>
            <person name="Brettin T."/>
            <person name="Goker M."/>
            <person name="Tindall B.J."/>
            <person name="Bristow J."/>
            <person name="Eisen J.A."/>
            <person name="Markowitz V."/>
            <person name="Hugenholtz P."/>
            <person name="Kyrpides N.C."/>
            <person name="Klenk H.P."/>
            <person name="Detter J.C."/>
        </authorList>
    </citation>
    <scope>NUCLEOTIDE SEQUENCE [LARGE SCALE GENOMIC DNA]</scope>
    <source>
        <strain evidence="4">DSM 16069 / KCTC 12182 / SW-125</strain>
    </source>
</reference>
<dbReference type="eggNOG" id="COG3422">
    <property type="taxonomic scope" value="Bacteria"/>
</dbReference>
<dbReference type="InterPro" id="IPR051141">
    <property type="entry name" value="UPF0339_domain"/>
</dbReference>
<evidence type="ECO:0000256" key="1">
    <source>
        <dbReference type="ARBA" id="ARBA00007576"/>
    </source>
</evidence>
<dbReference type="Proteomes" id="UP000001231">
    <property type="component" value="Chromosome"/>
</dbReference>